<evidence type="ECO:0000259" key="1">
    <source>
        <dbReference type="Pfam" id="PF07883"/>
    </source>
</evidence>
<dbReference type="InterPro" id="IPR014710">
    <property type="entry name" value="RmlC-like_jellyroll"/>
</dbReference>
<dbReference type="Proteomes" id="UP000034604">
    <property type="component" value="Unassembled WGS sequence"/>
</dbReference>
<name>A0A0G1J849_9BACT</name>
<dbReference type="Gene3D" id="2.60.120.10">
    <property type="entry name" value="Jelly Rolls"/>
    <property type="match status" value="1"/>
</dbReference>
<proteinExistence type="predicted"/>
<feature type="domain" description="Cupin type-2" evidence="1">
    <location>
        <begin position="32"/>
        <end position="101"/>
    </location>
</feature>
<dbReference type="Pfam" id="PF07883">
    <property type="entry name" value="Cupin_2"/>
    <property type="match status" value="1"/>
</dbReference>
<accession>A0A0G1J849</accession>
<evidence type="ECO:0000313" key="2">
    <source>
        <dbReference type="EMBL" id="KKT67816.1"/>
    </source>
</evidence>
<dbReference type="InterPro" id="IPR052538">
    <property type="entry name" value="Flavonoid_dioxygenase-like"/>
</dbReference>
<comment type="caution">
    <text evidence="2">The sequence shown here is derived from an EMBL/GenBank/DDBJ whole genome shotgun (WGS) entry which is preliminary data.</text>
</comment>
<feature type="non-terminal residue" evidence="2">
    <location>
        <position position="103"/>
    </location>
</feature>
<dbReference type="EMBL" id="LCJA01000017">
    <property type="protein sequence ID" value="KKT67816.1"/>
    <property type="molecule type" value="Genomic_DNA"/>
</dbReference>
<protein>
    <recommendedName>
        <fullName evidence="1">Cupin type-2 domain-containing protein</fullName>
    </recommendedName>
</protein>
<dbReference type="PANTHER" id="PTHR43346">
    <property type="entry name" value="LIGAND BINDING DOMAIN PROTEIN, PUTATIVE (AFU_ORTHOLOGUE AFUA_6G14370)-RELATED"/>
    <property type="match status" value="1"/>
</dbReference>
<dbReference type="SUPFAM" id="SSF51182">
    <property type="entry name" value="RmlC-like cupins"/>
    <property type="match status" value="1"/>
</dbReference>
<dbReference type="CDD" id="cd02223">
    <property type="entry name" value="cupin_Bh2720-like"/>
    <property type="match status" value="1"/>
</dbReference>
<dbReference type="AlphaFoldDB" id="A0A0G1J849"/>
<gene>
    <name evidence="2" type="ORF">UW62_C0017G0010</name>
</gene>
<evidence type="ECO:0000313" key="3">
    <source>
        <dbReference type="Proteomes" id="UP000034604"/>
    </source>
</evidence>
<organism evidence="2 3">
    <name type="scientific">Candidatus Collierbacteria bacterium GW2011_GWB1_44_35</name>
    <dbReference type="NCBI Taxonomy" id="1618383"/>
    <lineage>
        <taxon>Bacteria</taxon>
        <taxon>Candidatus Collieribacteriota</taxon>
    </lineage>
</organism>
<sequence>MSGFHTNIEKDTLENNYFRKVLFTGVHTQLVLMSLKPMEEIGMETHEDVDQFFRFESGVGKSILNGEEADLKADDVLIVPAGTEHNIINTSETEPLKIYTLYS</sequence>
<dbReference type="InterPro" id="IPR011051">
    <property type="entry name" value="RmlC_Cupin_sf"/>
</dbReference>
<dbReference type="InterPro" id="IPR013096">
    <property type="entry name" value="Cupin_2"/>
</dbReference>
<reference evidence="2 3" key="1">
    <citation type="journal article" date="2015" name="Nature">
        <title>rRNA introns, odd ribosomes, and small enigmatic genomes across a large radiation of phyla.</title>
        <authorList>
            <person name="Brown C.T."/>
            <person name="Hug L.A."/>
            <person name="Thomas B.C."/>
            <person name="Sharon I."/>
            <person name="Castelle C.J."/>
            <person name="Singh A."/>
            <person name="Wilkins M.J."/>
            <person name="Williams K.H."/>
            <person name="Banfield J.F."/>
        </authorList>
    </citation>
    <scope>NUCLEOTIDE SEQUENCE [LARGE SCALE GENOMIC DNA]</scope>
</reference>
<dbReference type="PANTHER" id="PTHR43346:SF1">
    <property type="entry name" value="QUERCETIN 2,3-DIOXYGENASE-RELATED"/>
    <property type="match status" value="1"/>
</dbReference>